<accession>A0A452SQ32</accession>
<dbReference type="AlphaFoldDB" id="A0A452SQ32"/>
<keyword evidence="2" id="KW-0812">Transmembrane</keyword>
<feature type="domain" description="PSI" evidence="8">
    <location>
        <begin position="39"/>
        <end position="92"/>
    </location>
</feature>
<evidence type="ECO:0000313" key="9">
    <source>
        <dbReference type="Ensembl" id="ENSUAMP00000034862.1"/>
    </source>
</evidence>
<reference evidence="9" key="2">
    <citation type="submission" date="2025-08" db="UniProtKB">
        <authorList>
            <consortium name="Ensembl"/>
        </authorList>
    </citation>
    <scope>IDENTIFICATION</scope>
</reference>
<dbReference type="GO" id="GO:0005634">
    <property type="term" value="C:nucleus"/>
    <property type="evidence" value="ECO:0007669"/>
    <property type="project" value="TreeGrafter"/>
</dbReference>
<reference evidence="10" key="1">
    <citation type="submission" date="2016-06" db="EMBL/GenBank/DDBJ databases">
        <title>De novo assembly and RNA-Seq shows season-dependent expression and editing in black bear kidneys.</title>
        <authorList>
            <person name="Korstanje R."/>
            <person name="Srivastava A."/>
            <person name="Sarsani V.K."/>
            <person name="Sheehan S.M."/>
            <person name="Seger R.L."/>
            <person name="Barter M.E."/>
            <person name="Lindqvist C."/>
            <person name="Brody L.C."/>
            <person name="Mullikin J.C."/>
        </authorList>
    </citation>
    <scope>NUCLEOTIDE SEQUENCE [LARGE SCALE GENOMIC DNA]</scope>
</reference>
<proteinExistence type="predicted"/>
<sequence>MAFGGTRGLMQRWEPVLGAVALFLMLLSAAAAQEPSGAACSQNTNRTCEECLKNVSCLWCHTNKACVDYPVSRVLPPSSLCQLSSARWGVCWGKSSFSWSSRKICAALESVVVLSEPKLLARALRRRSGSQWESVLSGRAAGSPRCLEAHLQGRQPRLRTGSLCVPGWCVGTISWTCWHAVSRRRLH</sequence>
<dbReference type="InterPro" id="IPR052304">
    <property type="entry name" value="PTTG1IP"/>
</dbReference>
<reference evidence="9" key="3">
    <citation type="submission" date="2025-09" db="UniProtKB">
        <authorList>
            <consortium name="Ensembl"/>
        </authorList>
    </citation>
    <scope>IDENTIFICATION</scope>
</reference>
<keyword evidence="6" id="KW-0325">Glycoprotein</keyword>
<dbReference type="PANTHER" id="PTHR15191">
    <property type="entry name" value="PROTEIN CBG20567"/>
    <property type="match status" value="1"/>
</dbReference>
<evidence type="ECO:0000256" key="1">
    <source>
        <dbReference type="ARBA" id="ARBA00004479"/>
    </source>
</evidence>
<keyword evidence="4" id="KW-1133">Transmembrane helix</keyword>
<keyword evidence="5" id="KW-0472">Membrane</keyword>
<feature type="chain" id="PRO_5019396672" description="PSI domain-containing protein" evidence="7">
    <location>
        <begin position="33"/>
        <end position="187"/>
    </location>
</feature>
<evidence type="ECO:0000256" key="4">
    <source>
        <dbReference type="ARBA" id="ARBA00022989"/>
    </source>
</evidence>
<protein>
    <recommendedName>
        <fullName evidence="8">PSI domain-containing protein</fullName>
    </recommendedName>
</protein>
<evidence type="ECO:0000256" key="2">
    <source>
        <dbReference type="ARBA" id="ARBA00022692"/>
    </source>
</evidence>
<evidence type="ECO:0000256" key="7">
    <source>
        <dbReference type="SAM" id="SignalP"/>
    </source>
</evidence>
<dbReference type="PANTHER" id="PTHR15191:SF14">
    <property type="entry name" value="PITUITARY TUMOR-TRANSFORMING GENE 1 PROTEIN-INTERACTING PROTEIN"/>
    <property type="match status" value="1"/>
</dbReference>
<dbReference type="STRING" id="9643.ENSUAMP00000034862"/>
<dbReference type="GO" id="GO:0005737">
    <property type="term" value="C:cytoplasm"/>
    <property type="evidence" value="ECO:0007669"/>
    <property type="project" value="TreeGrafter"/>
</dbReference>
<dbReference type="GO" id="GO:0006606">
    <property type="term" value="P:protein import into nucleus"/>
    <property type="evidence" value="ECO:0007669"/>
    <property type="project" value="TreeGrafter"/>
</dbReference>
<dbReference type="Ensembl" id="ENSUAMT00000038820.1">
    <property type="protein sequence ID" value="ENSUAMP00000034862.1"/>
    <property type="gene ID" value="ENSUAMG00000026490.1"/>
</dbReference>
<organism evidence="9 10">
    <name type="scientific">Ursus americanus</name>
    <name type="common">American black bear</name>
    <name type="synonym">Euarctos americanus</name>
    <dbReference type="NCBI Taxonomy" id="9643"/>
    <lineage>
        <taxon>Eukaryota</taxon>
        <taxon>Metazoa</taxon>
        <taxon>Chordata</taxon>
        <taxon>Craniata</taxon>
        <taxon>Vertebrata</taxon>
        <taxon>Euteleostomi</taxon>
        <taxon>Mammalia</taxon>
        <taxon>Eutheria</taxon>
        <taxon>Laurasiatheria</taxon>
        <taxon>Carnivora</taxon>
        <taxon>Caniformia</taxon>
        <taxon>Ursidae</taxon>
        <taxon>Ursus</taxon>
    </lineage>
</organism>
<dbReference type="GO" id="GO:0016020">
    <property type="term" value="C:membrane"/>
    <property type="evidence" value="ECO:0007669"/>
    <property type="project" value="UniProtKB-SubCell"/>
</dbReference>
<dbReference type="Proteomes" id="UP000291022">
    <property type="component" value="Unassembled WGS sequence"/>
</dbReference>
<evidence type="ECO:0000256" key="5">
    <source>
        <dbReference type="ARBA" id="ARBA00023136"/>
    </source>
</evidence>
<feature type="signal peptide" evidence="7">
    <location>
        <begin position="1"/>
        <end position="32"/>
    </location>
</feature>
<keyword evidence="3 7" id="KW-0732">Signal</keyword>
<dbReference type="InterPro" id="IPR016201">
    <property type="entry name" value="PSI"/>
</dbReference>
<evidence type="ECO:0000256" key="6">
    <source>
        <dbReference type="ARBA" id="ARBA00023180"/>
    </source>
</evidence>
<dbReference type="GeneTree" id="ENSGT00390000004977"/>
<keyword evidence="10" id="KW-1185">Reference proteome</keyword>
<evidence type="ECO:0000256" key="3">
    <source>
        <dbReference type="ARBA" id="ARBA00022729"/>
    </source>
</evidence>
<name>A0A452SQ32_URSAM</name>
<evidence type="ECO:0000313" key="10">
    <source>
        <dbReference type="Proteomes" id="UP000291022"/>
    </source>
</evidence>
<evidence type="ECO:0000259" key="8">
    <source>
        <dbReference type="SMART" id="SM00423"/>
    </source>
</evidence>
<comment type="subcellular location">
    <subcellularLocation>
        <location evidence="1">Membrane</location>
        <topology evidence="1">Single-pass type I membrane protein</topology>
    </subcellularLocation>
</comment>
<dbReference type="SMART" id="SM00423">
    <property type="entry name" value="PSI"/>
    <property type="match status" value="1"/>
</dbReference>